<dbReference type="InterPro" id="IPR011650">
    <property type="entry name" value="Peptidase_M20_dimer"/>
</dbReference>
<dbReference type="InterPro" id="IPR017439">
    <property type="entry name" value="Amidohydrolase"/>
</dbReference>
<gene>
    <name evidence="2" type="ORF">CE91St30_07820</name>
</gene>
<feature type="domain" description="Peptidase M20 dimerisation" evidence="1">
    <location>
        <begin position="198"/>
        <end position="293"/>
    </location>
</feature>
<evidence type="ECO:0000313" key="2">
    <source>
        <dbReference type="EMBL" id="BDE95449.1"/>
    </source>
</evidence>
<dbReference type="InterPro" id="IPR002933">
    <property type="entry name" value="Peptidase_M20"/>
</dbReference>
<accession>A0ABM7WGT2</accession>
<dbReference type="EMBL" id="AP025564">
    <property type="protein sequence ID" value="BDE95449.1"/>
    <property type="molecule type" value="Genomic_DNA"/>
</dbReference>
<evidence type="ECO:0000259" key="1">
    <source>
        <dbReference type="Pfam" id="PF07687"/>
    </source>
</evidence>
<dbReference type="PANTHER" id="PTHR11014">
    <property type="entry name" value="PEPTIDASE M20 FAMILY MEMBER"/>
    <property type="match status" value="1"/>
</dbReference>
<organism evidence="2 3">
    <name type="scientific">Raoultibacter timonensis</name>
    <dbReference type="NCBI Taxonomy" id="1907662"/>
    <lineage>
        <taxon>Bacteria</taxon>
        <taxon>Bacillati</taxon>
        <taxon>Actinomycetota</taxon>
        <taxon>Coriobacteriia</taxon>
        <taxon>Eggerthellales</taxon>
        <taxon>Eggerthellaceae</taxon>
        <taxon>Raoultibacter</taxon>
    </lineage>
</organism>
<dbReference type="Pfam" id="PF01546">
    <property type="entry name" value="Peptidase_M20"/>
    <property type="match status" value="1"/>
</dbReference>
<protein>
    <submittedName>
        <fullName evidence="2">Peptidase</fullName>
    </submittedName>
</protein>
<dbReference type="PANTHER" id="PTHR11014:SF63">
    <property type="entry name" value="METALLOPEPTIDASE, PUTATIVE (AFU_ORTHOLOGUE AFUA_6G09600)-RELATED"/>
    <property type="match status" value="1"/>
</dbReference>
<name>A0ABM7WGT2_9ACTN</name>
<dbReference type="InterPro" id="IPR036264">
    <property type="entry name" value="Bact_exopeptidase_dim_dom"/>
</dbReference>
<dbReference type="Pfam" id="PF07687">
    <property type="entry name" value="M20_dimer"/>
    <property type="match status" value="1"/>
</dbReference>
<reference evidence="2 3" key="1">
    <citation type="submission" date="2022-01" db="EMBL/GenBank/DDBJ databases">
        <title>Novel bile acid biosynthetic pathways are enriched in the microbiome of centenarians.</title>
        <authorList>
            <person name="Sato Y."/>
            <person name="Atarashi K."/>
            <person name="Plichta R.D."/>
            <person name="Arai Y."/>
            <person name="Sasajima S."/>
            <person name="Kearney M.S."/>
            <person name="Suda W."/>
            <person name="Takeshita K."/>
            <person name="Sasaki T."/>
            <person name="Okamoto S."/>
            <person name="Skelly N.A."/>
            <person name="Okamura Y."/>
            <person name="Vlamakis H."/>
            <person name="Li Y."/>
            <person name="Tanoue T."/>
            <person name="Takei H."/>
            <person name="Nittono H."/>
            <person name="Narushima S."/>
            <person name="Irie J."/>
            <person name="Itoh H."/>
            <person name="Moriya K."/>
            <person name="Sugiura Y."/>
            <person name="Suematsu M."/>
            <person name="Moritoki N."/>
            <person name="Shibata S."/>
            <person name="Littman R.D."/>
            <person name="Fischbach A.M."/>
            <person name="Uwamino Y."/>
            <person name="Inoue T."/>
            <person name="Honda A."/>
            <person name="Hattori M."/>
            <person name="Murai T."/>
            <person name="Xavier J.R."/>
            <person name="Hirose N."/>
            <person name="Honda K."/>
        </authorList>
    </citation>
    <scope>NUCLEOTIDE SEQUENCE [LARGE SCALE GENOMIC DNA]</scope>
    <source>
        <strain evidence="2 3">CE91-St30</strain>
    </source>
</reference>
<proteinExistence type="predicted"/>
<dbReference type="PIRSF" id="PIRSF005962">
    <property type="entry name" value="Pept_M20D_amidohydro"/>
    <property type="match status" value="1"/>
</dbReference>
<dbReference type="Proteomes" id="UP001320544">
    <property type="component" value="Chromosome"/>
</dbReference>
<dbReference type="Gene3D" id="3.30.70.360">
    <property type="match status" value="1"/>
</dbReference>
<dbReference type="Gene3D" id="3.40.630.10">
    <property type="entry name" value="Zn peptidases"/>
    <property type="match status" value="1"/>
</dbReference>
<dbReference type="SUPFAM" id="SSF53187">
    <property type="entry name" value="Zn-dependent exopeptidases"/>
    <property type="match status" value="1"/>
</dbReference>
<sequence>MGYGVEQRATERVKAIGAAIESSIIADRRYYHAHPEPSGKEHATSESICGRLDALGVPYRRVAETGVIASVRGAAGASGEACRAIALRCDIDALPVTERTGLPYASEKIGMMHACGHDCHIAMMLGATRILRDLASEFAGEARILFQPAEEISIGSTKMIEAGALDGVDTIYGAHIWSEIDAGLFSCEAGRRMAHTDWFRIDIEGVSAHGSMPHKGVDAIVVGAEMIDALQILVSRDISPFEPAVVTVGEFHGGEARNIMAGSAYLTGTVRTWSDELRRELPSCIEHIAEKTAHTFGAVARVTYEEGNAGLSNDVKCAKRAQLAVAEVLGAEALGKYRGTLSGEDFSEYLRVVPGVFVFIGCRNPEVGASHPQHSCYYDVDESVLAKGSMVAAQYAIDFLQGR</sequence>
<keyword evidence="3" id="KW-1185">Reference proteome</keyword>
<evidence type="ECO:0000313" key="3">
    <source>
        <dbReference type="Proteomes" id="UP001320544"/>
    </source>
</evidence>
<dbReference type="SUPFAM" id="SSF55031">
    <property type="entry name" value="Bacterial exopeptidase dimerisation domain"/>
    <property type="match status" value="1"/>
</dbReference>
<dbReference type="NCBIfam" id="TIGR01891">
    <property type="entry name" value="amidohydrolases"/>
    <property type="match status" value="1"/>
</dbReference>